<feature type="compositionally biased region" description="Low complexity" evidence="2">
    <location>
        <begin position="255"/>
        <end position="267"/>
    </location>
</feature>
<reference evidence="3 4" key="1">
    <citation type="journal article" date="2015" name="Sci. Rep.">
        <title>The genome of Leishmania panamensis: insights into genomics of the L. (Viannia) subgenus.</title>
        <authorList>
            <person name="Llanes A."/>
            <person name="Restrepo C.M."/>
            <person name="Vecchio G.D."/>
            <person name="Anguizola F.J."/>
            <person name="Lleonart R."/>
        </authorList>
    </citation>
    <scope>NUCLEOTIDE SEQUENCE [LARGE SCALE GENOMIC DNA]</scope>
    <source>
        <strain evidence="3 4">MHOM/PA/94/PSC-1</strain>
    </source>
</reference>
<dbReference type="AlphaFoldDB" id="A0A088RLC9"/>
<organism evidence="3 4">
    <name type="scientific">Leishmania panamensis</name>
    <dbReference type="NCBI Taxonomy" id="5679"/>
    <lineage>
        <taxon>Eukaryota</taxon>
        <taxon>Discoba</taxon>
        <taxon>Euglenozoa</taxon>
        <taxon>Kinetoplastea</taxon>
        <taxon>Metakinetoplastina</taxon>
        <taxon>Trypanosomatida</taxon>
        <taxon>Trypanosomatidae</taxon>
        <taxon>Leishmaniinae</taxon>
        <taxon>Leishmania</taxon>
        <taxon>Leishmania guyanensis species complex</taxon>
    </lineage>
</organism>
<dbReference type="Proteomes" id="UP000063063">
    <property type="component" value="Chromosome 15"/>
</dbReference>
<evidence type="ECO:0000313" key="4">
    <source>
        <dbReference type="Proteomes" id="UP000063063"/>
    </source>
</evidence>
<dbReference type="PANTHER" id="PTHR11937">
    <property type="entry name" value="ACTIN"/>
    <property type="match status" value="1"/>
</dbReference>
<dbReference type="Pfam" id="PF00022">
    <property type="entry name" value="Actin"/>
    <property type="match status" value="1"/>
</dbReference>
<dbReference type="VEuPathDB" id="TriTrypDB:LPAL13_150018000"/>
<dbReference type="KEGG" id="lpan:LPMP_151250"/>
<evidence type="ECO:0000256" key="1">
    <source>
        <dbReference type="RuleBase" id="RU000487"/>
    </source>
</evidence>
<dbReference type="SMART" id="SM00268">
    <property type="entry name" value="ACTIN"/>
    <property type="match status" value="1"/>
</dbReference>
<dbReference type="Gene3D" id="3.30.420.40">
    <property type="match status" value="2"/>
</dbReference>
<evidence type="ECO:0000313" key="3">
    <source>
        <dbReference type="EMBL" id="AIN96847.1"/>
    </source>
</evidence>
<dbReference type="PRINTS" id="PR00190">
    <property type="entry name" value="ACTIN"/>
</dbReference>
<feature type="region of interest" description="Disordered" evidence="2">
    <location>
        <begin position="254"/>
        <end position="274"/>
    </location>
</feature>
<comment type="similarity">
    <text evidence="1">Belongs to the actin family.</text>
</comment>
<dbReference type="eggNOG" id="KOG0676">
    <property type="taxonomic scope" value="Eukaryota"/>
</dbReference>
<keyword evidence="4" id="KW-1185">Reference proteome</keyword>
<dbReference type="PROSITE" id="PS00432">
    <property type="entry name" value="ACTINS_2"/>
    <property type="match status" value="1"/>
</dbReference>
<dbReference type="InterPro" id="IPR004000">
    <property type="entry name" value="Actin"/>
</dbReference>
<accession>A0A088RLC9</accession>
<dbReference type="OrthoDB" id="270004at2759"/>
<dbReference type="EMBL" id="CP009384">
    <property type="protein sequence ID" value="AIN96847.1"/>
    <property type="molecule type" value="Genomic_DNA"/>
</dbReference>
<dbReference type="SUPFAM" id="SSF53067">
    <property type="entry name" value="Actin-like ATPase domain"/>
    <property type="match status" value="2"/>
</dbReference>
<protein>
    <submittedName>
        <fullName evidence="3">Actin-like protein, putative</fullName>
    </submittedName>
</protein>
<gene>
    <name evidence="3" type="ORF">LPMP_151250</name>
</gene>
<proteinExistence type="inferred from homology"/>
<dbReference type="RefSeq" id="XP_010697500.1">
    <property type="nucleotide sequence ID" value="XM_010699198.1"/>
</dbReference>
<evidence type="ECO:0000256" key="2">
    <source>
        <dbReference type="SAM" id="MobiDB-lite"/>
    </source>
</evidence>
<name>A0A088RLC9_LEIPA</name>
<dbReference type="GeneID" id="22573545"/>
<sequence length="440" mass="47176">MNIPLNTVKVLRNVPLPDEASVLHTDAAVLDMGSHTTRLGFAGDTAPRMRQRTCVVKGKATFSDACDVLDHVADPAAATTVLENGVIADWEGYEALLSRVARILDLENVESNTPVLVTEKALVPTHQRQKIAEILFETHHVVATSFALTPVLSLYASGLSTGVAVELGHDQSHVVPVFQGLALFHATHCLDVGGADLTRHFTSLMSAVASTRVSALESMTPTQRDGMWEYIKERHCVVAESAQLFSEINRADTRLGSSSSGLPPGGSRDAEDKHREECVLPDGTTLPISGSARFIPGECYFQPSLSPALQHPRDQSTVVDEVLLRTTQTPLSIPELVVDAMQRCDHDLLTTFASHIVISGGASLLRGLTQRVEADVQTCLAGTSDIHSAGSARVYADVERRDAAFVGGSIWASLPAAQALWVTKADYNEVGSMAVVRGCL</sequence>
<dbReference type="Gene3D" id="3.90.640.10">
    <property type="entry name" value="Actin, Chain A, domain 4"/>
    <property type="match status" value="1"/>
</dbReference>
<dbReference type="InterPro" id="IPR004001">
    <property type="entry name" value="Actin_CS"/>
</dbReference>
<dbReference type="VEuPathDB" id="TriTrypDB:LPMP_151250"/>
<dbReference type="InterPro" id="IPR043129">
    <property type="entry name" value="ATPase_NBD"/>
</dbReference>